<dbReference type="Proteomes" id="UP001209878">
    <property type="component" value="Unassembled WGS sequence"/>
</dbReference>
<evidence type="ECO:0000313" key="2">
    <source>
        <dbReference type="Proteomes" id="UP001209878"/>
    </source>
</evidence>
<name>A0AAD9NZ05_RIDPI</name>
<gene>
    <name evidence="1" type="ORF">NP493_246g01032</name>
</gene>
<comment type="caution">
    <text evidence="1">The sequence shown here is derived from an EMBL/GenBank/DDBJ whole genome shotgun (WGS) entry which is preliminary data.</text>
</comment>
<protein>
    <submittedName>
        <fullName evidence="1">Uncharacterized protein</fullName>
    </submittedName>
</protein>
<dbReference type="AlphaFoldDB" id="A0AAD9NZ05"/>
<dbReference type="EMBL" id="JAODUO010000245">
    <property type="protein sequence ID" value="KAK2185071.1"/>
    <property type="molecule type" value="Genomic_DNA"/>
</dbReference>
<accession>A0AAD9NZ05</accession>
<sequence>MAVAPSLLKRTLQLPTGWASEVTPRDQPRTVIVMFTKVTVHNEVIRARRRLCNSGTLNITTKT</sequence>
<reference evidence="1" key="1">
    <citation type="journal article" date="2023" name="Mol. Biol. Evol.">
        <title>Third-Generation Sequencing Reveals the Adaptive Role of the Epigenome in Three Deep-Sea Polychaetes.</title>
        <authorList>
            <person name="Perez M."/>
            <person name="Aroh O."/>
            <person name="Sun Y."/>
            <person name="Lan Y."/>
            <person name="Juniper S.K."/>
            <person name="Young C.R."/>
            <person name="Angers B."/>
            <person name="Qian P.Y."/>
        </authorList>
    </citation>
    <scope>NUCLEOTIDE SEQUENCE</scope>
    <source>
        <strain evidence="1">R07B-5</strain>
    </source>
</reference>
<organism evidence="1 2">
    <name type="scientific">Ridgeia piscesae</name>
    <name type="common">Tubeworm</name>
    <dbReference type="NCBI Taxonomy" id="27915"/>
    <lineage>
        <taxon>Eukaryota</taxon>
        <taxon>Metazoa</taxon>
        <taxon>Spiralia</taxon>
        <taxon>Lophotrochozoa</taxon>
        <taxon>Annelida</taxon>
        <taxon>Polychaeta</taxon>
        <taxon>Sedentaria</taxon>
        <taxon>Canalipalpata</taxon>
        <taxon>Sabellida</taxon>
        <taxon>Siboglinidae</taxon>
        <taxon>Ridgeia</taxon>
    </lineage>
</organism>
<proteinExistence type="predicted"/>
<evidence type="ECO:0000313" key="1">
    <source>
        <dbReference type="EMBL" id="KAK2185071.1"/>
    </source>
</evidence>
<keyword evidence="2" id="KW-1185">Reference proteome</keyword>